<evidence type="ECO:0000313" key="3">
    <source>
        <dbReference type="EMBL" id="KAF9489098.1"/>
    </source>
</evidence>
<dbReference type="Proteomes" id="UP000807025">
    <property type="component" value="Unassembled WGS sequence"/>
</dbReference>
<evidence type="ECO:0000313" key="4">
    <source>
        <dbReference type="Proteomes" id="UP000807025"/>
    </source>
</evidence>
<protein>
    <submittedName>
        <fullName evidence="3">Uncharacterized protein</fullName>
    </submittedName>
</protein>
<feature type="transmembrane region" description="Helical" evidence="2">
    <location>
        <begin position="73"/>
        <end position="99"/>
    </location>
</feature>
<evidence type="ECO:0000256" key="1">
    <source>
        <dbReference type="SAM" id="MobiDB-lite"/>
    </source>
</evidence>
<comment type="caution">
    <text evidence="3">The sequence shown here is derived from an EMBL/GenBank/DDBJ whole genome shotgun (WGS) entry which is preliminary data.</text>
</comment>
<keyword evidence="4" id="KW-1185">Reference proteome</keyword>
<feature type="transmembrane region" description="Helical" evidence="2">
    <location>
        <begin position="187"/>
        <end position="209"/>
    </location>
</feature>
<sequence>MSQPTENMQMSATAITDSSMDGPIISPSITHSETTAPPDPMSAQQTPETTTMTPTASLPILSQQPPRSRWQKLLATIHTSAVNIGVLSPILFCAGVALYCAYLRHFVIPVLGYQDPMSLSASFLFVFNILYGLYGLRNCHQATAADELSHIGKMAAAFYGIFIGLVWLMSIFGLLEKDSTKLTLQGTFPPIYFAFVVSSWAFCFVIAALDRGQYEPFWNVLSPYTVI</sequence>
<dbReference type="AlphaFoldDB" id="A0A9P6DAW9"/>
<dbReference type="EMBL" id="MU154683">
    <property type="protein sequence ID" value="KAF9489098.1"/>
    <property type="molecule type" value="Genomic_DNA"/>
</dbReference>
<keyword evidence="2" id="KW-1133">Transmembrane helix</keyword>
<feature type="compositionally biased region" description="Polar residues" evidence="1">
    <location>
        <begin position="1"/>
        <end position="19"/>
    </location>
</feature>
<feature type="region of interest" description="Disordered" evidence="1">
    <location>
        <begin position="1"/>
        <end position="61"/>
    </location>
</feature>
<organism evidence="3 4">
    <name type="scientific">Pleurotus eryngii</name>
    <name type="common">Boletus of the steppes</name>
    <dbReference type="NCBI Taxonomy" id="5323"/>
    <lineage>
        <taxon>Eukaryota</taxon>
        <taxon>Fungi</taxon>
        <taxon>Dikarya</taxon>
        <taxon>Basidiomycota</taxon>
        <taxon>Agaricomycotina</taxon>
        <taxon>Agaricomycetes</taxon>
        <taxon>Agaricomycetidae</taxon>
        <taxon>Agaricales</taxon>
        <taxon>Pleurotineae</taxon>
        <taxon>Pleurotaceae</taxon>
        <taxon>Pleurotus</taxon>
    </lineage>
</organism>
<name>A0A9P6DAW9_PLEER</name>
<evidence type="ECO:0000256" key="2">
    <source>
        <dbReference type="SAM" id="Phobius"/>
    </source>
</evidence>
<keyword evidence="2" id="KW-0812">Transmembrane</keyword>
<reference evidence="3" key="1">
    <citation type="submission" date="2020-11" db="EMBL/GenBank/DDBJ databases">
        <authorList>
            <consortium name="DOE Joint Genome Institute"/>
            <person name="Ahrendt S."/>
            <person name="Riley R."/>
            <person name="Andreopoulos W."/>
            <person name="Labutti K."/>
            <person name="Pangilinan J."/>
            <person name="Ruiz-Duenas F.J."/>
            <person name="Barrasa J.M."/>
            <person name="Sanchez-Garcia M."/>
            <person name="Camarero S."/>
            <person name="Miyauchi S."/>
            <person name="Serrano A."/>
            <person name="Linde D."/>
            <person name="Babiker R."/>
            <person name="Drula E."/>
            <person name="Ayuso-Fernandez I."/>
            <person name="Pacheco R."/>
            <person name="Padilla G."/>
            <person name="Ferreira P."/>
            <person name="Barriuso J."/>
            <person name="Kellner H."/>
            <person name="Castanera R."/>
            <person name="Alfaro M."/>
            <person name="Ramirez L."/>
            <person name="Pisabarro A.G."/>
            <person name="Kuo A."/>
            <person name="Tritt A."/>
            <person name="Lipzen A."/>
            <person name="He G."/>
            <person name="Yan M."/>
            <person name="Ng V."/>
            <person name="Cullen D."/>
            <person name="Martin F."/>
            <person name="Rosso M.-N."/>
            <person name="Henrissat B."/>
            <person name="Hibbett D."/>
            <person name="Martinez A.T."/>
            <person name="Grigoriev I.V."/>
        </authorList>
    </citation>
    <scope>NUCLEOTIDE SEQUENCE</scope>
    <source>
        <strain evidence="3">ATCC 90797</strain>
    </source>
</reference>
<proteinExistence type="predicted"/>
<feature type="compositionally biased region" description="Low complexity" evidence="1">
    <location>
        <begin position="46"/>
        <end position="55"/>
    </location>
</feature>
<gene>
    <name evidence="3" type="ORF">BDN71DRAFT_1435638</name>
</gene>
<feature type="transmembrane region" description="Helical" evidence="2">
    <location>
        <begin position="119"/>
        <end position="136"/>
    </location>
</feature>
<accession>A0A9P6DAW9</accession>
<keyword evidence="2" id="KW-0472">Membrane</keyword>
<feature type="transmembrane region" description="Helical" evidence="2">
    <location>
        <begin position="156"/>
        <end position="175"/>
    </location>
</feature>